<name>A0AAW0GAI0_9APHY</name>
<dbReference type="GO" id="GO:0004563">
    <property type="term" value="F:beta-N-acetylhexosaminidase activity"/>
    <property type="evidence" value="ECO:0007669"/>
    <property type="project" value="UniProtKB-EC"/>
</dbReference>
<evidence type="ECO:0000256" key="4">
    <source>
        <dbReference type="ARBA" id="ARBA00022729"/>
    </source>
</evidence>
<proteinExistence type="inferred from homology"/>
<dbReference type="SUPFAM" id="SSF51445">
    <property type="entry name" value="(Trans)glycosidases"/>
    <property type="match status" value="1"/>
</dbReference>
<dbReference type="PANTHER" id="PTHR22600:SF26">
    <property type="entry name" value="BETA-N-ACETYLHEXOSAMINIDASE"/>
    <property type="match status" value="1"/>
</dbReference>
<evidence type="ECO:0000313" key="8">
    <source>
        <dbReference type="Proteomes" id="UP001385951"/>
    </source>
</evidence>
<dbReference type="GO" id="GO:0030203">
    <property type="term" value="P:glycosaminoglycan metabolic process"/>
    <property type="evidence" value="ECO:0007669"/>
    <property type="project" value="TreeGrafter"/>
</dbReference>
<evidence type="ECO:0000256" key="1">
    <source>
        <dbReference type="ARBA" id="ARBA00001231"/>
    </source>
</evidence>
<keyword evidence="4" id="KW-0732">Signal</keyword>
<dbReference type="Gene3D" id="3.20.20.80">
    <property type="entry name" value="Glycosidases"/>
    <property type="match status" value="2"/>
</dbReference>
<dbReference type="PANTHER" id="PTHR22600">
    <property type="entry name" value="BETA-HEXOSAMINIDASE"/>
    <property type="match status" value="1"/>
</dbReference>
<evidence type="ECO:0000256" key="5">
    <source>
        <dbReference type="ARBA" id="ARBA00022801"/>
    </source>
</evidence>
<evidence type="ECO:0000313" key="7">
    <source>
        <dbReference type="EMBL" id="KAK7689861.1"/>
    </source>
</evidence>
<comment type="caution">
    <text evidence="7">The sequence shown here is derived from an EMBL/GenBank/DDBJ whole genome shotgun (WGS) entry which is preliminary data.</text>
</comment>
<accession>A0AAW0GAI0</accession>
<comment type="similarity">
    <text evidence="2">Belongs to the glycosyl hydrolase 20 family.</text>
</comment>
<dbReference type="InterPro" id="IPR017853">
    <property type="entry name" value="GH"/>
</dbReference>
<keyword evidence="8" id="KW-1185">Reference proteome</keyword>
<evidence type="ECO:0000256" key="3">
    <source>
        <dbReference type="ARBA" id="ARBA00012663"/>
    </source>
</evidence>
<dbReference type="InterPro" id="IPR025705">
    <property type="entry name" value="Beta_hexosaminidase_sua/sub"/>
</dbReference>
<keyword evidence="5" id="KW-0378">Hydrolase</keyword>
<comment type="catalytic activity">
    <reaction evidence="1">
        <text>Hydrolysis of terminal non-reducing N-acetyl-D-hexosamine residues in N-acetyl-beta-D-hexosaminides.</text>
        <dbReference type="EC" id="3.2.1.52"/>
    </reaction>
</comment>
<protein>
    <recommendedName>
        <fullName evidence="3">beta-N-acetylhexosaminidase</fullName>
        <ecNumber evidence="3">3.2.1.52</ecNumber>
    </recommendedName>
</protein>
<dbReference type="InterPro" id="IPR015883">
    <property type="entry name" value="Glyco_hydro_20_cat"/>
</dbReference>
<sequence length="297" mass="32380">MLEQRGIDVLVEIDTPGHTSVISKSHPEHIACPEASPWANFANEPPAGQLRLASGRNDEVYSKSSRGPSLNATGKTLEQALDTFTQTTHKAIEDLGKTPVVWEEMVLVHNVTLNPETIALVWISSDNVKAVAEKGFKLIHAASDFFYLDCGAGGWVGANPQGNSWCEPFKTWQRSYSFDPVANLTADEAKLVLGGQHLLWTEQSGPSNLDSIVWPRAAASAELFWSGPGHDISDALPRMHDFSFRLQQRGVNAIPLQPLWCALRPGACDLTATEGEVSSASLAYQPEQIILTSHDEL</sequence>
<gene>
    <name evidence="7" type="ORF">QCA50_006500</name>
</gene>
<evidence type="ECO:0000259" key="6">
    <source>
        <dbReference type="Pfam" id="PF00728"/>
    </source>
</evidence>
<dbReference type="EC" id="3.2.1.52" evidence="3"/>
<organism evidence="7 8">
    <name type="scientific">Cerrena zonata</name>
    <dbReference type="NCBI Taxonomy" id="2478898"/>
    <lineage>
        <taxon>Eukaryota</taxon>
        <taxon>Fungi</taxon>
        <taxon>Dikarya</taxon>
        <taxon>Basidiomycota</taxon>
        <taxon>Agaricomycotina</taxon>
        <taxon>Agaricomycetes</taxon>
        <taxon>Polyporales</taxon>
        <taxon>Cerrenaceae</taxon>
        <taxon>Cerrena</taxon>
    </lineage>
</organism>
<dbReference type="Proteomes" id="UP001385951">
    <property type="component" value="Unassembled WGS sequence"/>
</dbReference>
<reference evidence="7 8" key="1">
    <citation type="submission" date="2022-09" db="EMBL/GenBank/DDBJ databases">
        <authorList>
            <person name="Palmer J.M."/>
        </authorList>
    </citation>
    <scope>NUCLEOTIDE SEQUENCE [LARGE SCALE GENOMIC DNA]</scope>
    <source>
        <strain evidence="7 8">DSM 7382</strain>
    </source>
</reference>
<feature type="domain" description="Glycoside hydrolase family 20 catalytic" evidence="6">
    <location>
        <begin position="74"/>
        <end position="227"/>
    </location>
</feature>
<dbReference type="PRINTS" id="PR00738">
    <property type="entry name" value="GLHYDRLASE20"/>
</dbReference>
<feature type="domain" description="Glycoside hydrolase family 20 catalytic" evidence="6">
    <location>
        <begin position="4"/>
        <end position="53"/>
    </location>
</feature>
<dbReference type="Pfam" id="PF00728">
    <property type="entry name" value="Glyco_hydro_20"/>
    <property type="match status" value="2"/>
</dbReference>
<dbReference type="GO" id="GO:0016020">
    <property type="term" value="C:membrane"/>
    <property type="evidence" value="ECO:0007669"/>
    <property type="project" value="TreeGrafter"/>
</dbReference>
<dbReference type="AlphaFoldDB" id="A0AAW0GAI0"/>
<dbReference type="GO" id="GO:0005975">
    <property type="term" value="P:carbohydrate metabolic process"/>
    <property type="evidence" value="ECO:0007669"/>
    <property type="project" value="InterPro"/>
</dbReference>
<dbReference type="EMBL" id="JASBNA010000007">
    <property type="protein sequence ID" value="KAK7689861.1"/>
    <property type="molecule type" value="Genomic_DNA"/>
</dbReference>
<evidence type="ECO:0000256" key="2">
    <source>
        <dbReference type="ARBA" id="ARBA00006285"/>
    </source>
</evidence>